<dbReference type="RefSeq" id="WP_253796652.1">
    <property type="nucleotide sequence ID" value="NZ_BAAAUB010000006.1"/>
</dbReference>
<dbReference type="Pfam" id="PF13480">
    <property type="entry name" value="Acetyltransf_6"/>
    <property type="match status" value="1"/>
</dbReference>
<keyword evidence="3" id="KW-1185">Reference proteome</keyword>
<dbReference type="EMBL" id="JAMZDX010000002">
    <property type="protein sequence ID" value="MCP2309567.1"/>
    <property type="molecule type" value="Genomic_DNA"/>
</dbReference>
<feature type="domain" description="BioF2-like acetyltransferase" evidence="1">
    <location>
        <begin position="167"/>
        <end position="309"/>
    </location>
</feature>
<evidence type="ECO:0000313" key="2">
    <source>
        <dbReference type="EMBL" id="MCP2309567.1"/>
    </source>
</evidence>
<dbReference type="InterPro" id="IPR038740">
    <property type="entry name" value="BioF2-like_GNAT_dom"/>
</dbReference>
<gene>
    <name evidence="2" type="ORF">FHR36_002691</name>
</gene>
<reference evidence="2 3" key="1">
    <citation type="submission" date="2022-06" db="EMBL/GenBank/DDBJ databases">
        <title>Sequencing the genomes of 1000 actinobacteria strains.</title>
        <authorList>
            <person name="Klenk H.-P."/>
        </authorList>
    </citation>
    <scope>NUCLEOTIDE SEQUENCE [LARGE SCALE GENOMIC DNA]</scope>
    <source>
        <strain evidence="2 3">DSM 41656</strain>
    </source>
</reference>
<evidence type="ECO:0000313" key="3">
    <source>
        <dbReference type="Proteomes" id="UP001206483"/>
    </source>
</evidence>
<accession>A0ABT1IWQ6</accession>
<name>A0ABT1IWQ6_9ACTN</name>
<comment type="caution">
    <text evidence="2">The sequence shown here is derived from an EMBL/GenBank/DDBJ whole genome shotgun (WGS) entry which is preliminary data.</text>
</comment>
<dbReference type="InterPro" id="IPR016181">
    <property type="entry name" value="Acyl_CoA_acyltransferase"/>
</dbReference>
<proteinExistence type="predicted"/>
<dbReference type="Proteomes" id="UP001206483">
    <property type="component" value="Unassembled WGS sequence"/>
</dbReference>
<dbReference type="SUPFAM" id="SSF55729">
    <property type="entry name" value="Acyl-CoA N-acyltransferases (Nat)"/>
    <property type="match status" value="1"/>
</dbReference>
<evidence type="ECO:0000259" key="1">
    <source>
        <dbReference type="Pfam" id="PF13480"/>
    </source>
</evidence>
<sequence>MSEHRHHQDFADLAAEWDDLVDRCSAATPFQCHAWLDSWWRSYGRPGRLRLVLVRRQGKLVAAAPLMLRLFPLPRLVPIGAGLSDFGDVLLDDDHAAEAAAVLARVLPLNRPWSLLDLREVRPTAAAHRLLPHWQGASRRLPDSLCQSLPGVPVEELLARLPAHSAKRSRAKLRRLAAVGVTARQTPPDEVPAAVADLLRLHELQWRGRGVTPEHLRERFAAHLTRAITAMAAADRAALHRYWLDGELIACHLTVLGPDFTGLYLYGVHPKVRDRLDISGMLLSGCLSYAVSTDRSEVNLLRGTEAYKQRWRPEQAQNERLFIGGRLAVAVYGSAVHLRGAAVRHARARLPWLAEVRNRVRALRTPR</sequence>
<protein>
    <recommendedName>
        <fullName evidence="1">BioF2-like acetyltransferase domain-containing protein</fullName>
    </recommendedName>
</protein>
<organism evidence="2 3">
    <name type="scientific">Kitasatospora paracochleata</name>
    <dbReference type="NCBI Taxonomy" id="58354"/>
    <lineage>
        <taxon>Bacteria</taxon>
        <taxon>Bacillati</taxon>
        <taxon>Actinomycetota</taxon>
        <taxon>Actinomycetes</taxon>
        <taxon>Kitasatosporales</taxon>
        <taxon>Streptomycetaceae</taxon>
        <taxon>Kitasatospora</taxon>
    </lineage>
</organism>